<dbReference type="KEGG" id="mgik:GO620_010780"/>
<gene>
    <name evidence="1" type="ORF">GO620_010780</name>
</gene>
<dbReference type="RefSeq" id="WP_157525366.1">
    <property type="nucleotide sequence ID" value="NZ_CP066775.1"/>
</dbReference>
<dbReference type="InterPro" id="IPR052724">
    <property type="entry name" value="GT117_domain-containing"/>
</dbReference>
<reference evidence="1 2" key="1">
    <citation type="submission" date="2020-12" db="EMBL/GenBank/DDBJ databases">
        <title>HMF7856_wgs.fasta genome submission.</title>
        <authorList>
            <person name="Kang H."/>
            <person name="Kim H."/>
            <person name="Joh K."/>
        </authorList>
    </citation>
    <scope>NUCLEOTIDE SEQUENCE [LARGE SCALE GENOMIC DNA]</scope>
    <source>
        <strain evidence="1 2">HMF7856</strain>
    </source>
</reference>
<dbReference type="Proteomes" id="UP000429232">
    <property type="component" value="Chromosome"/>
</dbReference>
<evidence type="ECO:0000313" key="2">
    <source>
        <dbReference type="Proteomes" id="UP000429232"/>
    </source>
</evidence>
<organism evidence="1 2">
    <name type="scientific">Mucilaginibacter ginkgonis</name>
    <dbReference type="NCBI Taxonomy" id="2682091"/>
    <lineage>
        <taxon>Bacteria</taxon>
        <taxon>Pseudomonadati</taxon>
        <taxon>Bacteroidota</taxon>
        <taxon>Sphingobacteriia</taxon>
        <taxon>Sphingobacteriales</taxon>
        <taxon>Sphingobacteriaceae</taxon>
        <taxon>Mucilaginibacter</taxon>
    </lineage>
</organism>
<sequence length="1005" mass="114088">MAYKNINNLLGWVCFATAAVTYVLTLEPSVSFWDCGEFISCAYRLQVSHQPGYPMFAMLGKAFSLLSFGDRAKVAYFTNVSSAMASSAAIMFMFWTISMLAKKLLVKRGEKPNPAQTVLIMGAALVGALGFIYTDTFWFSAVETVVFSPAMLCTAVVFWAALKWEANADLPGADRWLVLIAYVMGLSIGIHLLNLLTIPGLTLIYYFRRSKQVTPMKTFLMFLLGVALLAFLQFGVIQYSVKMMAYFDLFTVNNLGLPFNLGAIIFLAALIGVIVWGISYSIRKHKPALNLALLCILFIFFGYSSFTMIPIRAHANTNLDNYHPDNAFALQEYLSRIQYVAPPLIYGEYFDAKPIDQKDGISLYRKGDSKYEMIGKKQELVYDHNTILPRIFSSDAPDVAFYKDWLHLADGQSPTFADNMKWLFSWQVYQMYFRYFMWNFTGRYNDADGQTSTRMINGNWTSGWFDHGKQLPNAITHSITYAPLYALPLIIGLLGMVYHFRKDKKHALVLLVMFFFMGIAIVLYVNQYNVQPRERDYSYVGSFYAFGIWIGLGVLAIADVLRRRLTARIASYGSIAICMLLVPVLVAVKEWPGHNRSTKKVPHDLAYNYLISCPKNAILFTYADNETYPLWYIQEVENVRPDVRIINLSLFTGDWNIRQMQSAINEAAAAPITMPYEKYKDGTRDIIRFSDAKLPDSVEIKEVFDFITSDDPRAKAQYPDGSSENYLPTKNFKLTVNKQAVIANHVVTQEQESRVADVMEWKLPANYLTKGNLALLDIMVHNNWKRPICFAESMPDEDVIGLHKYMYKEGQIYRLLPFKPSAEPDEEKINSLVMYDNMVNKYKWGNMKNASYLDSQTVQLFYPMITANFTSLANSLAAEGHTAMAVKALHKLDDSTPDITADMNVAVRQYYVADSAYHLQDVQLGNKYVNRVMAYVKDQLDYNYRQLQKDADTISVRDVQMGVSLINAMANSTKVASQIALSNMLTAGLKDYETKFSSVLSKQLN</sequence>
<keyword evidence="2" id="KW-1185">Reference proteome</keyword>
<dbReference type="EMBL" id="CP066775">
    <property type="protein sequence ID" value="QQL48664.1"/>
    <property type="molecule type" value="Genomic_DNA"/>
</dbReference>
<protein>
    <submittedName>
        <fullName evidence="1">DUF2723 domain-containing protein</fullName>
    </submittedName>
</protein>
<dbReference type="Pfam" id="PF11028">
    <property type="entry name" value="TMEM260-like"/>
    <property type="match status" value="1"/>
</dbReference>
<evidence type="ECO:0000313" key="1">
    <source>
        <dbReference type="EMBL" id="QQL48664.1"/>
    </source>
</evidence>
<name>A0A6I4I3V0_9SPHI</name>
<dbReference type="AlphaFoldDB" id="A0A6I4I3V0"/>
<dbReference type="PANTHER" id="PTHR16214:SF3">
    <property type="entry name" value="TRANSMEMBRANE PROTEIN 260"/>
    <property type="match status" value="1"/>
</dbReference>
<dbReference type="PANTHER" id="PTHR16214">
    <property type="entry name" value="TRANSMEMBRANE PROTEIN 260"/>
    <property type="match status" value="1"/>
</dbReference>
<proteinExistence type="predicted"/>
<dbReference type="InterPro" id="IPR021280">
    <property type="entry name" value="TMEM260-like"/>
</dbReference>
<accession>A0A6I4I3V0</accession>